<proteinExistence type="predicted"/>
<dbReference type="EMBL" id="FNTX01000001">
    <property type="protein sequence ID" value="SED99969.1"/>
    <property type="molecule type" value="Genomic_DNA"/>
</dbReference>
<dbReference type="STRING" id="648782.SAMN04488554_1271"/>
<dbReference type="Proteomes" id="UP000199220">
    <property type="component" value="Unassembled WGS sequence"/>
</dbReference>
<organism evidence="2 3">
    <name type="scientific">Ruania alba</name>
    <dbReference type="NCBI Taxonomy" id="648782"/>
    <lineage>
        <taxon>Bacteria</taxon>
        <taxon>Bacillati</taxon>
        <taxon>Actinomycetota</taxon>
        <taxon>Actinomycetes</taxon>
        <taxon>Micrococcales</taxon>
        <taxon>Ruaniaceae</taxon>
        <taxon>Ruania</taxon>
    </lineage>
</organism>
<accession>A0A1H5F9C5</accession>
<dbReference type="AlphaFoldDB" id="A0A1H5F9C5"/>
<name>A0A1H5F9C5_9MICO</name>
<evidence type="ECO:0000256" key="1">
    <source>
        <dbReference type="SAM" id="MobiDB-lite"/>
    </source>
</evidence>
<feature type="compositionally biased region" description="Low complexity" evidence="1">
    <location>
        <begin position="24"/>
        <end position="33"/>
    </location>
</feature>
<dbReference type="OrthoDB" id="5149482at2"/>
<evidence type="ECO:0000313" key="2">
    <source>
        <dbReference type="EMBL" id="SED99969.1"/>
    </source>
</evidence>
<keyword evidence="3" id="KW-1185">Reference proteome</keyword>
<feature type="compositionally biased region" description="Acidic residues" evidence="1">
    <location>
        <begin position="34"/>
        <end position="57"/>
    </location>
</feature>
<evidence type="ECO:0000313" key="3">
    <source>
        <dbReference type="Proteomes" id="UP000199220"/>
    </source>
</evidence>
<feature type="region of interest" description="Disordered" evidence="1">
    <location>
        <begin position="17"/>
        <end position="68"/>
    </location>
</feature>
<feature type="compositionally biased region" description="Low complexity" evidence="1">
    <location>
        <begin position="58"/>
        <end position="67"/>
    </location>
</feature>
<gene>
    <name evidence="2" type="ORF">SAMN04488554_1271</name>
</gene>
<reference evidence="3" key="1">
    <citation type="submission" date="2016-10" db="EMBL/GenBank/DDBJ databases">
        <authorList>
            <person name="Varghese N."/>
            <person name="Submissions S."/>
        </authorList>
    </citation>
    <scope>NUCLEOTIDE SEQUENCE [LARGE SCALE GENOMIC DNA]</scope>
    <source>
        <strain evidence="3">DSM 21368</strain>
    </source>
</reference>
<sequence length="217" mass="23025">MAIILLIVLAVKMITGGGDDEAGPADPSPTSVEPTDEPTTDEASEEPTEDATEEATDDTGGSTTSGDYEFLAVGDPAVVADTGGEPIVEVRMLQVDRNWEPSGSALCSEPDGDYVAMEFEFTTLPALADYSEGTYSFAGFELGMMDTDGNKIADVSGIAGILCLDSDERTPTEMVPGEVYTGWALVDVPREPGGVLWEPWLDFSGTQPTYAWDLADY</sequence>
<protein>
    <submittedName>
        <fullName evidence="2">Uncharacterized protein</fullName>
    </submittedName>
</protein>